<dbReference type="InterPro" id="IPR038678">
    <property type="entry name" value="Spondin_N_sf"/>
</dbReference>
<feature type="signal peptide" evidence="2">
    <location>
        <begin position="1"/>
        <end position="19"/>
    </location>
</feature>
<organism evidence="4">
    <name type="scientific">Ditylum brightwellii</name>
    <dbReference type="NCBI Taxonomy" id="49249"/>
    <lineage>
        <taxon>Eukaryota</taxon>
        <taxon>Sar</taxon>
        <taxon>Stramenopiles</taxon>
        <taxon>Ochrophyta</taxon>
        <taxon>Bacillariophyta</taxon>
        <taxon>Mediophyceae</taxon>
        <taxon>Lithodesmiophycidae</taxon>
        <taxon>Lithodesmiales</taxon>
        <taxon>Lithodesmiaceae</taxon>
        <taxon>Ditylum</taxon>
    </lineage>
</organism>
<feature type="chain" id="PRO_5031011732" description="Spondin domain-containing protein" evidence="2">
    <location>
        <begin position="20"/>
        <end position="211"/>
    </location>
</feature>
<dbReference type="Pfam" id="PF06468">
    <property type="entry name" value="Spond_N"/>
    <property type="match status" value="1"/>
</dbReference>
<dbReference type="PROSITE" id="PS51020">
    <property type="entry name" value="SPONDIN"/>
    <property type="match status" value="1"/>
</dbReference>
<evidence type="ECO:0000313" key="4">
    <source>
        <dbReference type="EMBL" id="CAE4620892.1"/>
    </source>
</evidence>
<name>A0A7S4RQ70_9STRA</name>
<evidence type="ECO:0000259" key="3">
    <source>
        <dbReference type="PROSITE" id="PS51020"/>
    </source>
</evidence>
<accession>A0A7S4RQ70</accession>
<sequence>MNLLFSTILICSLLNGALADSFNFEHIGDSPENSDVSTSKGVGYSITFTNNWTQENHPFRYPTFDPHWSRFVYASHSSAYIMWQDGGTATKGIENVAEFGSIFALQGAIRGQQNAGNVLDDVVGNGIGTASQGATSIPGEHLCVDASHPYVSGISMIAPRCVIICVCFIRSVCIWHLTSIVNDFSLLLVLMNLVLIGLLAFTICHFRTSQR</sequence>
<keyword evidence="1" id="KW-1133">Transmembrane helix</keyword>
<proteinExistence type="predicted"/>
<feature type="domain" description="Spondin" evidence="3">
    <location>
        <begin position="32"/>
        <end position="211"/>
    </location>
</feature>
<dbReference type="AlphaFoldDB" id="A0A7S4RQ70"/>
<dbReference type="EMBL" id="HBNS01028081">
    <property type="protein sequence ID" value="CAE4620892.1"/>
    <property type="molecule type" value="Transcribed_RNA"/>
</dbReference>
<dbReference type="InterPro" id="IPR009465">
    <property type="entry name" value="Spondin_N"/>
</dbReference>
<keyword evidence="1" id="KW-0812">Transmembrane</keyword>
<keyword evidence="1" id="KW-0472">Membrane</keyword>
<feature type="transmembrane region" description="Helical" evidence="1">
    <location>
        <begin position="184"/>
        <end position="206"/>
    </location>
</feature>
<reference evidence="4" key="1">
    <citation type="submission" date="2021-01" db="EMBL/GenBank/DDBJ databases">
        <authorList>
            <person name="Corre E."/>
            <person name="Pelletier E."/>
            <person name="Niang G."/>
            <person name="Scheremetjew M."/>
            <person name="Finn R."/>
            <person name="Kale V."/>
            <person name="Holt S."/>
            <person name="Cochrane G."/>
            <person name="Meng A."/>
            <person name="Brown T."/>
            <person name="Cohen L."/>
        </authorList>
    </citation>
    <scope>NUCLEOTIDE SEQUENCE</scope>
    <source>
        <strain evidence="4">GSO104</strain>
    </source>
</reference>
<gene>
    <name evidence="4" type="ORF">DBRI00130_LOCUS22079</name>
</gene>
<dbReference type="Gene3D" id="2.60.40.2130">
    <property type="entry name" value="F-spondin domain"/>
    <property type="match status" value="1"/>
</dbReference>
<protein>
    <recommendedName>
        <fullName evidence="3">Spondin domain-containing protein</fullName>
    </recommendedName>
</protein>
<keyword evidence="2" id="KW-0732">Signal</keyword>
<evidence type="ECO:0000256" key="2">
    <source>
        <dbReference type="SAM" id="SignalP"/>
    </source>
</evidence>
<evidence type="ECO:0000256" key="1">
    <source>
        <dbReference type="SAM" id="Phobius"/>
    </source>
</evidence>